<organism evidence="5">
    <name type="scientific">marine metagenome</name>
    <dbReference type="NCBI Taxonomy" id="408172"/>
    <lineage>
        <taxon>unclassified sequences</taxon>
        <taxon>metagenomes</taxon>
        <taxon>ecological metagenomes</taxon>
    </lineage>
</organism>
<dbReference type="AlphaFoldDB" id="A0A381RRU7"/>
<name>A0A381RRU7_9ZZZZ</name>
<proteinExistence type="predicted"/>
<evidence type="ECO:0000256" key="3">
    <source>
        <dbReference type="ARBA" id="ARBA00023002"/>
    </source>
</evidence>
<dbReference type="SUPFAM" id="SSF52218">
    <property type="entry name" value="Flavoproteins"/>
    <property type="match status" value="1"/>
</dbReference>
<dbReference type="EMBL" id="UINC01001986">
    <property type="protein sequence ID" value="SUZ91583.1"/>
    <property type="molecule type" value="Genomic_DNA"/>
</dbReference>
<evidence type="ECO:0000256" key="1">
    <source>
        <dbReference type="ARBA" id="ARBA00022630"/>
    </source>
</evidence>
<gene>
    <name evidence="5" type="ORF">METZ01_LOCUS44437</name>
</gene>
<dbReference type="InterPro" id="IPR029039">
    <property type="entry name" value="Flavoprotein-like_sf"/>
</dbReference>
<evidence type="ECO:0000256" key="2">
    <source>
        <dbReference type="ARBA" id="ARBA00022643"/>
    </source>
</evidence>
<dbReference type="Gene3D" id="3.40.50.360">
    <property type="match status" value="1"/>
</dbReference>
<reference evidence="5" key="1">
    <citation type="submission" date="2018-05" db="EMBL/GenBank/DDBJ databases">
        <authorList>
            <person name="Lanie J.A."/>
            <person name="Ng W.-L."/>
            <person name="Kazmierczak K.M."/>
            <person name="Andrzejewski T.M."/>
            <person name="Davidsen T.M."/>
            <person name="Wayne K.J."/>
            <person name="Tettelin H."/>
            <person name="Glass J.I."/>
            <person name="Rusch D."/>
            <person name="Podicherti R."/>
            <person name="Tsui H.-C.T."/>
            <person name="Winkler M.E."/>
        </authorList>
    </citation>
    <scope>NUCLEOTIDE SEQUENCE</scope>
</reference>
<feature type="domain" description="NADPH-dependent FMN reductase-like" evidence="4">
    <location>
        <begin position="3"/>
        <end position="147"/>
    </location>
</feature>
<sequence>MPTLLGIHGSVTTPGRLHQALASALEAADDHDPSITTELLHLGDHQISFADGRPVEAYGDDTQKVLEQVTSADMYLISTPIFRASFTGALKNLLDHIPVEGLMGKACGLIGMGATDHHYLTVDTQLRPVLAWFGAHLVPGQVYLQSQHFQDGKLADSKAIAGLESLGRSVVSLHKSLANNSDSAGPGPLAAS</sequence>
<keyword evidence="2" id="KW-0288">FMN</keyword>
<keyword evidence="1" id="KW-0285">Flavoprotein</keyword>
<protein>
    <recommendedName>
        <fullName evidence="4">NADPH-dependent FMN reductase-like domain-containing protein</fullName>
    </recommendedName>
</protein>
<evidence type="ECO:0000259" key="4">
    <source>
        <dbReference type="Pfam" id="PF03358"/>
    </source>
</evidence>
<keyword evidence="3" id="KW-0560">Oxidoreductase</keyword>
<dbReference type="PANTHER" id="PTHR43408">
    <property type="entry name" value="FMN REDUCTASE (NADPH)"/>
    <property type="match status" value="1"/>
</dbReference>
<accession>A0A381RRU7</accession>
<dbReference type="GO" id="GO:0016491">
    <property type="term" value="F:oxidoreductase activity"/>
    <property type="evidence" value="ECO:0007669"/>
    <property type="project" value="UniProtKB-KW"/>
</dbReference>
<dbReference type="InterPro" id="IPR005025">
    <property type="entry name" value="FMN_Rdtase-like_dom"/>
</dbReference>
<dbReference type="PANTHER" id="PTHR43408:SF2">
    <property type="entry name" value="FMN REDUCTASE (NADPH)"/>
    <property type="match status" value="1"/>
</dbReference>
<dbReference type="InterPro" id="IPR051814">
    <property type="entry name" value="NAD(P)H-dep_FMN_reductase"/>
</dbReference>
<dbReference type="Pfam" id="PF03358">
    <property type="entry name" value="FMN_red"/>
    <property type="match status" value="1"/>
</dbReference>
<evidence type="ECO:0000313" key="5">
    <source>
        <dbReference type="EMBL" id="SUZ91583.1"/>
    </source>
</evidence>